<dbReference type="OrthoDB" id="799938at2"/>
<evidence type="ECO:0000256" key="4">
    <source>
        <dbReference type="ARBA" id="ARBA00023163"/>
    </source>
</evidence>
<keyword evidence="2" id="KW-0805">Transcription regulation</keyword>
<dbReference type="SUPFAM" id="SSF88946">
    <property type="entry name" value="Sigma2 domain of RNA polymerase sigma factors"/>
    <property type="match status" value="1"/>
</dbReference>
<name>A0A1W2C6I6_9SPHI</name>
<dbReference type="EMBL" id="FWYB01000003">
    <property type="protein sequence ID" value="SMC80819.1"/>
    <property type="molecule type" value="Genomic_DNA"/>
</dbReference>
<protein>
    <submittedName>
        <fullName evidence="7">RNA polymerase sigma-70 factor, ECF subfamily</fullName>
    </submittedName>
</protein>
<dbReference type="STRING" id="475255.SAMN04488101_103195"/>
<dbReference type="NCBIfam" id="TIGR02985">
    <property type="entry name" value="Sig70_bacteroi1"/>
    <property type="match status" value="1"/>
</dbReference>
<dbReference type="PANTHER" id="PTHR43133:SF46">
    <property type="entry name" value="RNA POLYMERASE SIGMA-70 FACTOR ECF SUBFAMILY"/>
    <property type="match status" value="1"/>
</dbReference>
<dbReference type="InterPro" id="IPR039425">
    <property type="entry name" value="RNA_pol_sigma-70-like"/>
</dbReference>
<evidence type="ECO:0000259" key="6">
    <source>
        <dbReference type="Pfam" id="PF08281"/>
    </source>
</evidence>
<dbReference type="Gene3D" id="1.10.1740.10">
    <property type="match status" value="1"/>
</dbReference>
<dbReference type="Gene3D" id="1.10.10.10">
    <property type="entry name" value="Winged helix-like DNA-binding domain superfamily/Winged helix DNA-binding domain"/>
    <property type="match status" value="1"/>
</dbReference>
<dbReference type="AlphaFoldDB" id="A0A1W2C6I6"/>
<comment type="similarity">
    <text evidence="1">Belongs to the sigma-70 factor family. ECF subfamily.</text>
</comment>
<dbReference type="GO" id="GO:0003677">
    <property type="term" value="F:DNA binding"/>
    <property type="evidence" value="ECO:0007669"/>
    <property type="project" value="InterPro"/>
</dbReference>
<dbReference type="GO" id="GO:0016987">
    <property type="term" value="F:sigma factor activity"/>
    <property type="evidence" value="ECO:0007669"/>
    <property type="project" value="UniProtKB-KW"/>
</dbReference>
<keyword evidence="4" id="KW-0804">Transcription</keyword>
<proteinExistence type="inferred from homology"/>
<dbReference type="InterPro" id="IPR014284">
    <property type="entry name" value="RNA_pol_sigma-70_dom"/>
</dbReference>
<organism evidence="7 8">
    <name type="scientific">Pedobacter nyackensis</name>
    <dbReference type="NCBI Taxonomy" id="475255"/>
    <lineage>
        <taxon>Bacteria</taxon>
        <taxon>Pseudomonadati</taxon>
        <taxon>Bacteroidota</taxon>
        <taxon>Sphingobacteriia</taxon>
        <taxon>Sphingobacteriales</taxon>
        <taxon>Sphingobacteriaceae</taxon>
        <taxon>Pedobacter</taxon>
    </lineage>
</organism>
<dbReference type="Pfam" id="PF08281">
    <property type="entry name" value="Sigma70_r4_2"/>
    <property type="match status" value="1"/>
</dbReference>
<sequence length="198" mass="23101">MESKTARAEEILLAKVAKGDHHAFRTLFDLYHHKVYSYSIRFLRSETHAEEIVQEVFINLWLGREKISQISNFGGYLRVITKNLTLNALKKIALDFKLNNAQIENWTEVDNNTEHNLQAKETRALLNEAIQKLPKQQRLIYQMCHIDGIKQKEVAERLNISPLTVKAHLRDATKTIRSLLGDRTELSALLFMFFYMMK</sequence>
<dbReference type="InterPro" id="IPR013324">
    <property type="entry name" value="RNA_pol_sigma_r3/r4-like"/>
</dbReference>
<gene>
    <name evidence="7" type="ORF">SAMN04488101_103195</name>
</gene>
<evidence type="ECO:0000256" key="2">
    <source>
        <dbReference type="ARBA" id="ARBA00023015"/>
    </source>
</evidence>
<dbReference type="RefSeq" id="WP_084288973.1">
    <property type="nucleotide sequence ID" value="NZ_FWYB01000003.1"/>
</dbReference>
<dbReference type="InterPro" id="IPR013325">
    <property type="entry name" value="RNA_pol_sigma_r2"/>
</dbReference>
<accession>A0A1W2C6I6</accession>
<dbReference type="InterPro" id="IPR036388">
    <property type="entry name" value="WH-like_DNA-bd_sf"/>
</dbReference>
<evidence type="ECO:0000259" key="5">
    <source>
        <dbReference type="Pfam" id="PF04542"/>
    </source>
</evidence>
<evidence type="ECO:0000313" key="8">
    <source>
        <dbReference type="Proteomes" id="UP000192678"/>
    </source>
</evidence>
<dbReference type="Pfam" id="PF04542">
    <property type="entry name" value="Sigma70_r2"/>
    <property type="match status" value="1"/>
</dbReference>
<feature type="domain" description="RNA polymerase sigma-70 region 2" evidence="5">
    <location>
        <begin position="27"/>
        <end position="91"/>
    </location>
</feature>
<evidence type="ECO:0000313" key="7">
    <source>
        <dbReference type="EMBL" id="SMC80819.1"/>
    </source>
</evidence>
<dbReference type="NCBIfam" id="TIGR02937">
    <property type="entry name" value="sigma70-ECF"/>
    <property type="match status" value="1"/>
</dbReference>
<dbReference type="InterPro" id="IPR014327">
    <property type="entry name" value="RNA_pol_sigma70_bacteroid"/>
</dbReference>
<keyword evidence="8" id="KW-1185">Reference proteome</keyword>
<evidence type="ECO:0000256" key="3">
    <source>
        <dbReference type="ARBA" id="ARBA00023082"/>
    </source>
</evidence>
<dbReference type="InterPro" id="IPR013249">
    <property type="entry name" value="RNA_pol_sigma70_r4_t2"/>
</dbReference>
<dbReference type="PANTHER" id="PTHR43133">
    <property type="entry name" value="RNA POLYMERASE ECF-TYPE SIGMA FACTO"/>
    <property type="match status" value="1"/>
</dbReference>
<reference evidence="7 8" key="1">
    <citation type="submission" date="2017-04" db="EMBL/GenBank/DDBJ databases">
        <authorList>
            <person name="Afonso C.L."/>
            <person name="Miller P.J."/>
            <person name="Scott M.A."/>
            <person name="Spackman E."/>
            <person name="Goraichik I."/>
            <person name="Dimitrov K.M."/>
            <person name="Suarez D.L."/>
            <person name="Swayne D.E."/>
        </authorList>
    </citation>
    <scope>NUCLEOTIDE SEQUENCE [LARGE SCALE GENOMIC DNA]</scope>
    <source>
        <strain evidence="7 8">DSM 19625</strain>
    </source>
</reference>
<evidence type="ECO:0000256" key="1">
    <source>
        <dbReference type="ARBA" id="ARBA00010641"/>
    </source>
</evidence>
<dbReference type="SUPFAM" id="SSF88659">
    <property type="entry name" value="Sigma3 and sigma4 domains of RNA polymerase sigma factors"/>
    <property type="match status" value="1"/>
</dbReference>
<dbReference type="Proteomes" id="UP000192678">
    <property type="component" value="Unassembled WGS sequence"/>
</dbReference>
<feature type="domain" description="RNA polymerase sigma factor 70 region 4 type 2" evidence="6">
    <location>
        <begin position="125"/>
        <end position="174"/>
    </location>
</feature>
<dbReference type="GO" id="GO:0006352">
    <property type="term" value="P:DNA-templated transcription initiation"/>
    <property type="evidence" value="ECO:0007669"/>
    <property type="project" value="InterPro"/>
</dbReference>
<keyword evidence="3" id="KW-0731">Sigma factor</keyword>
<dbReference type="InterPro" id="IPR007627">
    <property type="entry name" value="RNA_pol_sigma70_r2"/>
</dbReference>